<dbReference type="RefSeq" id="WP_246332438.1">
    <property type="nucleotide sequence ID" value="NZ_JACCFH010000001.1"/>
</dbReference>
<gene>
    <name evidence="10" type="ORF">BDD16_000208</name>
</gene>
<reference evidence="10 11" key="1">
    <citation type="submission" date="2020-07" db="EMBL/GenBank/DDBJ databases">
        <title>Genomic Encyclopedia of Archaeal and Bacterial Type Strains, Phase II (KMG-II): from individual species to whole genera.</title>
        <authorList>
            <person name="Goeker M."/>
        </authorList>
    </citation>
    <scope>NUCLEOTIDE SEQUENCE [LARGE SCALE GENOMIC DNA]</scope>
    <source>
        <strain evidence="10 11">DSM 21226</strain>
    </source>
</reference>
<dbReference type="GO" id="GO:0032451">
    <property type="term" value="F:demethylase activity"/>
    <property type="evidence" value="ECO:0007669"/>
    <property type="project" value="UniProtKB-ARBA"/>
</dbReference>
<keyword evidence="5 10" id="KW-0223">Dioxygenase</keyword>
<dbReference type="PANTHER" id="PTHR31212">
    <property type="entry name" value="ALPHA-KETOGLUTARATE-DEPENDENT DIOXYGENASE ALKB HOMOLOG 3"/>
    <property type="match status" value="1"/>
</dbReference>
<comment type="cofactor">
    <cofactor evidence="1">
        <name>Fe(2+)</name>
        <dbReference type="ChEBI" id="CHEBI:29033"/>
    </cofactor>
</comment>
<dbReference type="FunFam" id="2.60.120.590:FF:000004">
    <property type="entry name" value="DNA oxidative demethylase ALKBH2"/>
    <property type="match status" value="1"/>
</dbReference>
<sequence>MSLDLFQPEPSLDRLPLEGADVQLIPNFLSSGEVEYILQELIEKTHWRAEELVVWGKRYPQPRLVAWYGDSGRTYTYSGIAMQPLPWTHRLLELRSRVEEACAESFNSVLLNYYRNERDSIGMHSDDEPELGPRPTIASLSLGEQRVFTFKPRRNQTLRPVHLPLPSGSLLLMKGETQQNWKHGIAKTTRPMGPRINLTFRQIGLTLGQSSKDLRPLISNVSPQARSMHNESSSDTLLKIWRQKEIPIILRRANPQPLLAKIPFAQNNFEWLRDDQRNKPEWNSQYKAWQIPQAWFERTIRLCLRRYSKCYVIQLHREQQVCAPACWNAQGADCECSCMGENHGTGHPGGRWYEIDETLAVSWGVQKYACRLFRSISSA</sequence>
<evidence type="ECO:0000256" key="5">
    <source>
        <dbReference type="ARBA" id="ARBA00022964"/>
    </source>
</evidence>
<keyword evidence="11" id="KW-1185">Reference proteome</keyword>
<keyword evidence="4" id="KW-0460">Magnesium</keyword>
<keyword evidence="3" id="KW-0227">DNA damage</keyword>
<evidence type="ECO:0000256" key="2">
    <source>
        <dbReference type="ARBA" id="ARBA00022723"/>
    </source>
</evidence>
<evidence type="ECO:0000313" key="10">
    <source>
        <dbReference type="EMBL" id="NYG31222.1"/>
    </source>
</evidence>
<dbReference type="InterPro" id="IPR005123">
    <property type="entry name" value="Oxoglu/Fe-dep_dioxygenase_dom"/>
</dbReference>
<dbReference type="GO" id="GO:0016787">
    <property type="term" value="F:hydrolase activity"/>
    <property type="evidence" value="ECO:0007669"/>
    <property type="project" value="UniProtKB-ARBA"/>
</dbReference>
<proteinExistence type="predicted"/>
<comment type="caution">
    <text evidence="10">The sequence shown here is derived from an EMBL/GenBank/DDBJ whole genome shotgun (WGS) entry which is preliminary data.</text>
</comment>
<dbReference type="Proteomes" id="UP000518288">
    <property type="component" value="Unassembled WGS sequence"/>
</dbReference>
<dbReference type="InterPro" id="IPR037151">
    <property type="entry name" value="AlkB-like_sf"/>
</dbReference>
<dbReference type="InterPro" id="IPR027450">
    <property type="entry name" value="AlkB-like"/>
</dbReference>
<evidence type="ECO:0000313" key="11">
    <source>
        <dbReference type="Proteomes" id="UP000518288"/>
    </source>
</evidence>
<dbReference type="GO" id="GO:0046872">
    <property type="term" value="F:metal ion binding"/>
    <property type="evidence" value="ECO:0007669"/>
    <property type="project" value="UniProtKB-KW"/>
</dbReference>
<dbReference type="GO" id="GO:0140097">
    <property type="term" value="F:catalytic activity, acting on DNA"/>
    <property type="evidence" value="ECO:0007669"/>
    <property type="project" value="UniProtKB-ARBA"/>
</dbReference>
<dbReference type="Pfam" id="PF13532">
    <property type="entry name" value="2OG-FeII_Oxy_2"/>
    <property type="match status" value="1"/>
</dbReference>
<keyword evidence="8" id="KW-0234">DNA repair</keyword>
<protein>
    <submittedName>
        <fullName evidence="10">Alkylated DNA repair dioxygenase AlkB</fullName>
    </submittedName>
</protein>
<feature type="domain" description="Fe2OG dioxygenase" evidence="9">
    <location>
        <begin position="105"/>
        <end position="204"/>
    </location>
</feature>
<evidence type="ECO:0000256" key="7">
    <source>
        <dbReference type="ARBA" id="ARBA00023004"/>
    </source>
</evidence>
<dbReference type="GO" id="GO:0006307">
    <property type="term" value="P:DNA alkylation repair"/>
    <property type="evidence" value="ECO:0007669"/>
    <property type="project" value="InterPro"/>
</dbReference>
<evidence type="ECO:0000256" key="4">
    <source>
        <dbReference type="ARBA" id="ARBA00022842"/>
    </source>
</evidence>
<accession>A0A7Y9QTP1</accession>
<evidence type="ECO:0000259" key="9">
    <source>
        <dbReference type="PROSITE" id="PS51471"/>
    </source>
</evidence>
<dbReference type="Gene3D" id="2.60.120.590">
    <property type="entry name" value="Alpha-ketoglutarate-dependent dioxygenase AlkB-like"/>
    <property type="match status" value="1"/>
</dbReference>
<dbReference type="GO" id="GO:0016705">
    <property type="term" value="F:oxidoreductase activity, acting on paired donors, with incorporation or reduction of molecular oxygen"/>
    <property type="evidence" value="ECO:0007669"/>
    <property type="project" value="UniProtKB-ARBA"/>
</dbReference>
<dbReference type="EMBL" id="JACCFH010000001">
    <property type="protein sequence ID" value="NYG31222.1"/>
    <property type="molecule type" value="Genomic_DNA"/>
</dbReference>
<dbReference type="SUPFAM" id="SSF51197">
    <property type="entry name" value="Clavaminate synthase-like"/>
    <property type="match status" value="1"/>
</dbReference>
<dbReference type="InterPro" id="IPR032854">
    <property type="entry name" value="ALKBH3"/>
</dbReference>
<name>A0A7Y9QTP1_9BURK</name>
<keyword evidence="2" id="KW-0479">Metal-binding</keyword>
<dbReference type="PANTHER" id="PTHR31212:SF4">
    <property type="entry name" value="ALPHA-KETOGLUTARATE-DEPENDENT DIOXYGENASE ALKB HOMOLOG 3"/>
    <property type="match status" value="1"/>
</dbReference>
<dbReference type="PROSITE" id="PS51471">
    <property type="entry name" value="FE2OG_OXY"/>
    <property type="match status" value="1"/>
</dbReference>
<organism evidence="10 11">
    <name type="scientific">Sphaerotilus montanus</name>
    <dbReference type="NCBI Taxonomy" id="522889"/>
    <lineage>
        <taxon>Bacteria</taxon>
        <taxon>Pseudomonadati</taxon>
        <taxon>Pseudomonadota</taxon>
        <taxon>Betaproteobacteria</taxon>
        <taxon>Burkholderiales</taxon>
        <taxon>Sphaerotilaceae</taxon>
        <taxon>Sphaerotilus</taxon>
    </lineage>
</organism>
<evidence type="ECO:0000256" key="1">
    <source>
        <dbReference type="ARBA" id="ARBA00001954"/>
    </source>
</evidence>
<evidence type="ECO:0000256" key="8">
    <source>
        <dbReference type="ARBA" id="ARBA00023204"/>
    </source>
</evidence>
<dbReference type="AlphaFoldDB" id="A0A7Y9QTP1"/>
<dbReference type="GO" id="GO:0051213">
    <property type="term" value="F:dioxygenase activity"/>
    <property type="evidence" value="ECO:0007669"/>
    <property type="project" value="UniProtKB-KW"/>
</dbReference>
<evidence type="ECO:0000256" key="6">
    <source>
        <dbReference type="ARBA" id="ARBA00023002"/>
    </source>
</evidence>
<evidence type="ECO:0000256" key="3">
    <source>
        <dbReference type="ARBA" id="ARBA00022763"/>
    </source>
</evidence>
<keyword evidence="6" id="KW-0560">Oxidoreductase</keyword>
<keyword evidence="7" id="KW-0408">Iron</keyword>